<reference evidence="5" key="1">
    <citation type="submission" date="2022-04" db="EMBL/GenBank/DDBJ databases">
        <title>Complete genome of Methanoplanus endosymbiosus DSM 3599.</title>
        <authorList>
            <person name="Chen S.-C."/>
            <person name="You Y.-T."/>
            <person name="Zhou Y.-Z."/>
            <person name="Lai M.-C."/>
        </authorList>
    </citation>
    <scope>NUCLEOTIDE SEQUENCE</scope>
    <source>
        <strain evidence="5">DSM 3599</strain>
    </source>
</reference>
<dbReference type="PANTHER" id="PTHR11358">
    <property type="entry name" value="ARGINASE/AGMATINASE"/>
    <property type="match status" value="1"/>
</dbReference>
<dbReference type="SUPFAM" id="SSF52768">
    <property type="entry name" value="Arginase/deacetylase"/>
    <property type="match status" value="1"/>
</dbReference>
<evidence type="ECO:0000313" key="5">
    <source>
        <dbReference type="EMBL" id="UUX92410.1"/>
    </source>
</evidence>
<dbReference type="PROSITE" id="PS51409">
    <property type="entry name" value="ARGINASE_2"/>
    <property type="match status" value="1"/>
</dbReference>
<feature type="binding site" evidence="4">
    <location>
        <position position="213"/>
    </location>
    <ligand>
        <name>Mn(2+)</name>
        <dbReference type="ChEBI" id="CHEBI:29035"/>
        <label>1</label>
    </ligand>
</feature>
<keyword evidence="4" id="KW-0464">Manganese</keyword>
<dbReference type="InterPro" id="IPR005925">
    <property type="entry name" value="Agmatinase-rel"/>
</dbReference>
<evidence type="ECO:0000256" key="3">
    <source>
        <dbReference type="ARBA" id="ARBA00022801"/>
    </source>
</evidence>
<feature type="binding site" evidence="4">
    <location>
        <position position="215"/>
    </location>
    <ligand>
        <name>Mn(2+)</name>
        <dbReference type="ChEBI" id="CHEBI:29035"/>
        <label>1</label>
    </ligand>
</feature>
<keyword evidence="2 4" id="KW-0479">Metal-binding</keyword>
<dbReference type="EC" id="3.5.3.11" evidence="5"/>
<keyword evidence="6" id="KW-1185">Reference proteome</keyword>
<organism evidence="5 6">
    <name type="scientific">Methanoplanus endosymbiosus</name>
    <dbReference type="NCBI Taxonomy" id="33865"/>
    <lineage>
        <taxon>Archaea</taxon>
        <taxon>Methanobacteriati</taxon>
        <taxon>Methanobacteriota</taxon>
        <taxon>Stenosarchaea group</taxon>
        <taxon>Methanomicrobia</taxon>
        <taxon>Methanomicrobiales</taxon>
        <taxon>Methanomicrobiaceae</taxon>
        <taxon>Methanoplanus</taxon>
    </lineage>
</organism>
<dbReference type="Pfam" id="PF00491">
    <property type="entry name" value="Arginase"/>
    <property type="match status" value="1"/>
</dbReference>
<dbReference type="PANTHER" id="PTHR11358:SF26">
    <property type="entry name" value="GUANIDINO ACID HYDROLASE, MITOCHONDRIAL"/>
    <property type="match status" value="1"/>
</dbReference>
<evidence type="ECO:0000256" key="2">
    <source>
        <dbReference type="ARBA" id="ARBA00022723"/>
    </source>
</evidence>
<gene>
    <name evidence="5" type="primary">speB</name>
    <name evidence="5" type="ORF">L6E24_13895</name>
</gene>
<dbReference type="GO" id="GO:0008783">
    <property type="term" value="F:agmatinase activity"/>
    <property type="evidence" value="ECO:0007669"/>
    <property type="project" value="UniProtKB-EC"/>
</dbReference>
<dbReference type="AlphaFoldDB" id="A0A9E7PM54"/>
<dbReference type="EMBL" id="CP096115">
    <property type="protein sequence ID" value="UUX92410.1"/>
    <property type="molecule type" value="Genomic_DNA"/>
</dbReference>
<feature type="binding site" evidence="4">
    <location>
        <position position="108"/>
    </location>
    <ligand>
        <name>Mn(2+)</name>
        <dbReference type="ChEBI" id="CHEBI:29035"/>
        <label>1</label>
    </ligand>
</feature>
<name>A0A9E7PM54_9EURY</name>
<dbReference type="Gene3D" id="3.40.800.10">
    <property type="entry name" value="Ureohydrolase domain"/>
    <property type="match status" value="1"/>
</dbReference>
<dbReference type="Proteomes" id="UP001060368">
    <property type="component" value="Chromosome"/>
</dbReference>
<comment type="similarity">
    <text evidence="1">Belongs to the arginase family. Agmatinase subfamily.</text>
</comment>
<dbReference type="InterPro" id="IPR023696">
    <property type="entry name" value="Ureohydrolase_dom_sf"/>
</dbReference>
<sequence length="292" mass="32441">MQYFLKPFFADAESEYADADYIMFGVPYDGTTSYLPGTRLGPKAIREASWNFETYLPDLDIHFSEIAVCDMGDLEISTVPEMVVCEVESAVRDFTEDNKFPVILGGEHSLTIGAMNAIRPECYVVCDAHLDLRDEFGSTPFNHACVTRRAFDMGAEIFIIGARSGPEEEFRLAQDNDRIHLYSPDDVRRRGIAAICDEIISIISGRKTYLSVDADAIDCCLTPGLGTPEPFGLDTFDIRDVIRKIGPYASAFDYVEVCPTDSGQTAMVAAKIIREFIAVHSISAKKLQKLQN</sequence>
<feature type="binding site" evidence="4">
    <location>
        <position position="131"/>
    </location>
    <ligand>
        <name>Mn(2+)</name>
        <dbReference type="ChEBI" id="CHEBI:29035"/>
        <label>1</label>
    </ligand>
</feature>
<dbReference type="PIRSF" id="PIRSF036979">
    <property type="entry name" value="Arginase"/>
    <property type="match status" value="1"/>
</dbReference>
<dbReference type="GeneID" id="74308817"/>
<keyword evidence="3 5" id="KW-0378">Hydrolase</keyword>
<proteinExistence type="inferred from homology"/>
<dbReference type="NCBIfam" id="TIGR01230">
    <property type="entry name" value="agmatinase"/>
    <property type="match status" value="1"/>
</dbReference>
<dbReference type="CDD" id="cd11593">
    <property type="entry name" value="Agmatinase-like_2"/>
    <property type="match status" value="1"/>
</dbReference>
<comment type="cofactor">
    <cofactor evidence="4">
        <name>Mn(2+)</name>
        <dbReference type="ChEBI" id="CHEBI:29035"/>
    </cofactor>
    <text evidence="4">Binds 2 manganese ions per subunit.</text>
</comment>
<feature type="binding site" evidence="4">
    <location>
        <position position="129"/>
    </location>
    <ligand>
        <name>Mn(2+)</name>
        <dbReference type="ChEBI" id="CHEBI:29035"/>
        <label>1</label>
    </ligand>
</feature>
<dbReference type="RefSeq" id="WP_257742559.1">
    <property type="nucleotide sequence ID" value="NZ_CP096115.1"/>
</dbReference>
<dbReference type="GO" id="GO:0033389">
    <property type="term" value="P:putrescine biosynthetic process from arginine, via agmatine"/>
    <property type="evidence" value="ECO:0007669"/>
    <property type="project" value="TreeGrafter"/>
</dbReference>
<dbReference type="KEGG" id="mend:L6E24_13895"/>
<accession>A0A9E7PM54</accession>
<evidence type="ECO:0000313" key="6">
    <source>
        <dbReference type="Proteomes" id="UP001060368"/>
    </source>
</evidence>
<feature type="binding site" evidence="4">
    <location>
        <position position="127"/>
    </location>
    <ligand>
        <name>Mn(2+)</name>
        <dbReference type="ChEBI" id="CHEBI:29035"/>
        <label>1</label>
    </ligand>
</feature>
<dbReference type="GO" id="GO:0046872">
    <property type="term" value="F:metal ion binding"/>
    <property type="evidence" value="ECO:0007669"/>
    <property type="project" value="UniProtKB-KW"/>
</dbReference>
<dbReference type="InterPro" id="IPR006035">
    <property type="entry name" value="Ureohydrolase"/>
</dbReference>
<evidence type="ECO:0000256" key="4">
    <source>
        <dbReference type="PIRSR" id="PIRSR036979-1"/>
    </source>
</evidence>
<evidence type="ECO:0000256" key="1">
    <source>
        <dbReference type="ARBA" id="ARBA00009227"/>
    </source>
</evidence>
<protein>
    <submittedName>
        <fullName evidence="5">Agmatinase</fullName>
        <ecNumber evidence="5">3.5.3.11</ecNumber>
    </submittedName>
</protein>